<dbReference type="InterPro" id="IPR024445">
    <property type="entry name" value="Tnp_ISXO2-like"/>
</dbReference>
<dbReference type="EMBL" id="BMAU01021354">
    <property type="protein sequence ID" value="GFY19974.1"/>
    <property type="molecule type" value="Genomic_DNA"/>
</dbReference>
<dbReference type="Proteomes" id="UP000887159">
    <property type="component" value="Unassembled WGS sequence"/>
</dbReference>
<dbReference type="AlphaFoldDB" id="A0A8X6VS05"/>
<dbReference type="Pfam" id="PF12762">
    <property type="entry name" value="DDE_Tnp_IS1595"/>
    <property type="match status" value="1"/>
</dbReference>
<dbReference type="PANTHER" id="PTHR47163:SF2">
    <property type="entry name" value="SI:DKEY-17M8.2"/>
    <property type="match status" value="1"/>
</dbReference>
<keyword evidence="3" id="KW-1185">Reference proteome</keyword>
<dbReference type="NCBIfam" id="NF033547">
    <property type="entry name" value="transpos_IS1595"/>
    <property type="match status" value="1"/>
</dbReference>
<name>A0A8X6VS05_TRICX</name>
<accession>A0A8X6VS05</accession>
<evidence type="ECO:0000313" key="3">
    <source>
        <dbReference type="Proteomes" id="UP000887159"/>
    </source>
</evidence>
<evidence type="ECO:0000313" key="2">
    <source>
        <dbReference type="EMBL" id="GFY19974.1"/>
    </source>
</evidence>
<organism evidence="2 3">
    <name type="scientific">Trichonephila clavipes</name>
    <name type="common">Golden silk orbweaver</name>
    <name type="synonym">Nephila clavipes</name>
    <dbReference type="NCBI Taxonomy" id="2585209"/>
    <lineage>
        <taxon>Eukaryota</taxon>
        <taxon>Metazoa</taxon>
        <taxon>Ecdysozoa</taxon>
        <taxon>Arthropoda</taxon>
        <taxon>Chelicerata</taxon>
        <taxon>Arachnida</taxon>
        <taxon>Araneae</taxon>
        <taxon>Araneomorphae</taxon>
        <taxon>Entelegynae</taxon>
        <taxon>Araneoidea</taxon>
        <taxon>Nephilidae</taxon>
        <taxon>Trichonephila</taxon>
    </lineage>
</organism>
<evidence type="ECO:0000259" key="1">
    <source>
        <dbReference type="SMART" id="SM01126"/>
    </source>
</evidence>
<dbReference type="InterPro" id="IPR053164">
    <property type="entry name" value="IS1016-like_transposase"/>
</dbReference>
<dbReference type="SMART" id="SM01126">
    <property type="entry name" value="DDE_Tnp_IS1595"/>
    <property type="match status" value="1"/>
</dbReference>
<comment type="caution">
    <text evidence="2">The sequence shown here is derived from an EMBL/GenBank/DDBJ whole genome shotgun (WGS) entry which is preliminary data.</text>
</comment>
<dbReference type="PANTHER" id="PTHR47163">
    <property type="entry name" value="DDE_TNP_IS1595 DOMAIN-CONTAINING PROTEIN"/>
    <property type="match status" value="1"/>
</dbReference>
<feature type="domain" description="ISXO2-like transposase" evidence="1">
    <location>
        <begin position="108"/>
        <end position="250"/>
    </location>
</feature>
<proteinExistence type="predicted"/>
<reference evidence="2" key="1">
    <citation type="submission" date="2020-08" db="EMBL/GenBank/DDBJ databases">
        <title>Multicomponent nature underlies the extraordinary mechanical properties of spider dragline silk.</title>
        <authorList>
            <person name="Kono N."/>
            <person name="Nakamura H."/>
            <person name="Mori M."/>
            <person name="Yoshida Y."/>
            <person name="Ohtoshi R."/>
            <person name="Malay A.D."/>
            <person name="Moran D.A.P."/>
            <person name="Tomita M."/>
            <person name="Numata K."/>
            <person name="Arakawa K."/>
        </authorList>
    </citation>
    <scope>NUCLEOTIDE SEQUENCE</scope>
</reference>
<gene>
    <name evidence="2" type="primary">X975_03759</name>
    <name evidence="2" type="ORF">TNCV_2146671</name>
</gene>
<protein>
    <submittedName>
        <fullName evidence="2">Mitotic-spindle organizing protein 2A</fullName>
    </submittedName>
</protein>
<sequence length="279" mass="32406">MAALVSEYTLEFFTLLNARGKKELIEWCMKEGLIASSYECPNCNEQMRLNERKSVVLDGFEWRCRKKGVNAHDVCRSLRKNSWFSNIIDWFMFCREVCMNAVVNESVKIGGVNVIVEIDESKFGKMKYGKGKPVDGKWVFGGIERGTNRCFFRVVERRTKEELLCVIKEWVLPGSTIVSDCWKAYKCLSDEGFKHLEVNHSVCFKDHDTGAHTNSIEGTWSAIKRFLRNHTSHAEGMFDHYLAEYLWRRSRDHSLSDETFRDFLKAVITLYPPLGKDQQ</sequence>